<dbReference type="SUPFAM" id="SSF53098">
    <property type="entry name" value="Ribonuclease H-like"/>
    <property type="match status" value="1"/>
</dbReference>
<accession>A0AAW8UUN9</accession>
<evidence type="ECO:0000313" key="3">
    <source>
        <dbReference type="Proteomes" id="UP001268896"/>
    </source>
</evidence>
<feature type="domain" description="Transposase DDE" evidence="1">
    <location>
        <begin position="8"/>
        <end position="436"/>
    </location>
</feature>
<evidence type="ECO:0000313" key="2">
    <source>
        <dbReference type="EMBL" id="MDT2965521.1"/>
    </source>
</evidence>
<protein>
    <submittedName>
        <fullName evidence="2">IS1380 family transposase</fullName>
    </submittedName>
</protein>
<organism evidence="2 3">
    <name type="scientific">Enterococcus casseliflavus</name>
    <name type="common">Enterococcus flavescens</name>
    <dbReference type="NCBI Taxonomy" id="37734"/>
    <lineage>
        <taxon>Bacteria</taxon>
        <taxon>Bacillati</taxon>
        <taxon>Bacillota</taxon>
        <taxon>Bacilli</taxon>
        <taxon>Lactobacillales</taxon>
        <taxon>Enterococcaceae</taxon>
        <taxon>Enterococcus</taxon>
    </lineage>
</organism>
<dbReference type="NCBIfam" id="NF033539">
    <property type="entry name" value="transpos_IS1380"/>
    <property type="match status" value="1"/>
</dbReference>
<dbReference type="InterPro" id="IPR012337">
    <property type="entry name" value="RNaseH-like_sf"/>
</dbReference>
<dbReference type="EMBL" id="JARQDV010000009">
    <property type="protein sequence ID" value="MDT2965521.1"/>
    <property type="molecule type" value="Genomic_DNA"/>
</dbReference>
<dbReference type="InterPro" id="IPR047960">
    <property type="entry name" value="Transpos_IS1380"/>
</dbReference>
<reference evidence="2" key="1">
    <citation type="submission" date="2023-03" db="EMBL/GenBank/DDBJ databases">
        <authorList>
            <person name="Shen W."/>
            <person name="Cai J."/>
        </authorList>
    </citation>
    <scope>NUCLEOTIDE SEQUENCE</scope>
    <source>
        <strain evidence="2">K72-2</strain>
    </source>
</reference>
<proteinExistence type="predicted"/>
<evidence type="ECO:0000259" key="1">
    <source>
        <dbReference type="Pfam" id="PF13701"/>
    </source>
</evidence>
<dbReference type="InterPro" id="IPR025668">
    <property type="entry name" value="Tnp_DDE_dom"/>
</dbReference>
<name>A0AAW8UUN9_ENTCA</name>
<dbReference type="Pfam" id="PF13701">
    <property type="entry name" value="DDE_Tnp_1_4"/>
    <property type="match status" value="1"/>
</dbReference>
<gene>
    <name evidence="2" type="ORF">P7I32_12965</name>
</gene>
<sequence length="439" mass="50909">MATLQEKHVKFNSKMVVSNTGGNLSSDAGLILVKEFMNSLGFYSFAKQFLHFNEDRIYWTHDNISLLEQLLFRLIAGYSADSSANLLKEDPIFRLVLDKEAIASQASLSRFWDRISEENIAQFQELNQTMLDKVRMERNNTQMIIDLDSTHSDTFGNQEKTEYNAHYGTQGYHPLVAFDGLTGDFLKAELRSGNVYTSKGVKDFLATMLTHYRQVLPCTDILVRGDSGFATPEVYDTCESNESFYVIRLKSNKVVEKLAETFVLVGDDHPWEEREVHYYSAFYQANSWSQKRRICIKSTRESNQLVFSHEYVVTNFHEELSAKTIFQIYHKRGTMENFIKEAKNGFYFDKTDSSSFLENHARMMVSLLAYNLVNFMKTICLPEKEATFQVDTLRLRLFKVAGKLVRSGRRLLLRMSSSHVYQDLFYQLLDKIQQLSWQV</sequence>
<comment type="caution">
    <text evidence="2">The sequence shown here is derived from an EMBL/GenBank/DDBJ whole genome shotgun (WGS) entry which is preliminary data.</text>
</comment>
<dbReference type="Proteomes" id="UP001268896">
    <property type="component" value="Unassembled WGS sequence"/>
</dbReference>
<dbReference type="AlphaFoldDB" id="A0AAW8UUN9"/>
<dbReference type="RefSeq" id="WP_231473224.1">
    <property type="nucleotide sequence ID" value="NZ_JADMFV010000032.1"/>
</dbReference>